<dbReference type="EMBL" id="JASBNA010000057">
    <property type="protein sequence ID" value="KAK7679644.1"/>
    <property type="molecule type" value="Genomic_DNA"/>
</dbReference>
<keyword evidence="3" id="KW-0789">Thiol protease inhibitor</keyword>
<gene>
    <name evidence="6" type="ORF">QCA50_017356</name>
</gene>
<dbReference type="AlphaFoldDB" id="A0AAW0FN05"/>
<dbReference type="Pfam" id="PF10467">
    <property type="entry name" value="Inhibitor_I48"/>
    <property type="match status" value="1"/>
</dbReference>
<dbReference type="InterPro" id="IPR019508">
    <property type="entry name" value="Prot_inh_I48_clitocypin"/>
</dbReference>
<evidence type="ECO:0000256" key="1">
    <source>
        <dbReference type="ARBA" id="ARBA00011738"/>
    </source>
</evidence>
<evidence type="ECO:0000256" key="2">
    <source>
        <dbReference type="ARBA" id="ARBA00022690"/>
    </source>
</evidence>
<comment type="similarity">
    <text evidence="5">Belongs to the protease inhibitor I48 family.</text>
</comment>
<proteinExistence type="inferred from homology"/>
<name>A0AAW0FN05_9APHY</name>
<evidence type="ECO:0000256" key="3">
    <source>
        <dbReference type="ARBA" id="ARBA00022704"/>
    </source>
</evidence>
<keyword evidence="2" id="KW-0646">Protease inhibitor</keyword>
<comment type="caution">
    <text evidence="6">The sequence shown here is derived from an EMBL/GenBank/DDBJ whole genome shotgun (WGS) entry which is preliminary data.</text>
</comment>
<evidence type="ECO:0000256" key="4">
    <source>
        <dbReference type="ARBA" id="ARBA00024855"/>
    </source>
</evidence>
<evidence type="ECO:0000313" key="6">
    <source>
        <dbReference type="EMBL" id="KAK7679644.1"/>
    </source>
</evidence>
<dbReference type="Gene3D" id="2.80.10.50">
    <property type="match status" value="1"/>
</dbReference>
<comment type="function">
    <text evidence="4">Binds and inhibits cysteine proteinases. Inhibits most strongly papain and cathepsin L, more weakly bromelain and cathepsin B while it is completely ineffective against cathepsin H.</text>
</comment>
<reference evidence="6 7" key="1">
    <citation type="submission" date="2022-09" db="EMBL/GenBank/DDBJ databases">
        <authorList>
            <person name="Palmer J.M."/>
        </authorList>
    </citation>
    <scope>NUCLEOTIDE SEQUENCE [LARGE SCALE GENOMIC DNA]</scope>
    <source>
        <strain evidence="6 7">DSM 7382</strain>
    </source>
</reference>
<organism evidence="6 7">
    <name type="scientific">Cerrena zonata</name>
    <dbReference type="NCBI Taxonomy" id="2478898"/>
    <lineage>
        <taxon>Eukaryota</taxon>
        <taxon>Fungi</taxon>
        <taxon>Dikarya</taxon>
        <taxon>Basidiomycota</taxon>
        <taxon>Agaricomycotina</taxon>
        <taxon>Agaricomycetes</taxon>
        <taxon>Polyporales</taxon>
        <taxon>Cerrenaceae</taxon>
        <taxon>Cerrena</taxon>
    </lineage>
</organism>
<comment type="subunit">
    <text evidence="1">Homodimer.</text>
</comment>
<protein>
    <submittedName>
        <fullName evidence="6">Uncharacterized protein</fullName>
    </submittedName>
</protein>
<keyword evidence="7" id="KW-1185">Reference proteome</keyword>
<dbReference type="GO" id="GO:0004869">
    <property type="term" value="F:cysteine-type endopeptidase inhibitor activity"/>
    <property type="evidence" value="ECO:0007669"/>
    <property type="project" value="UniProtKB-KW"/>
</dbReference>
<accession>A0AAW0FN05</accession>
<evidence type="ECO:0000256" key="5">
    <source>
        <dbReference type="ARBA" id="ARBA00025775"/>
    </source>
</evidence>
<evidence type="ECO:0000313" key="7">
    <source>
        <dbReference type="Proteomes" id="UP001385951"/>
    </source>
</evidence>
<sequence>MSGPVQSLRASPAVGLGGMYATGAGEDNPVTIAARRPPFIEHQRWILEPVNTGLGSENTVQVLLAGDPSLAWTVQRGVDSEADGAKVLLLPRGGPEVTTWVKRPVSGAENTFTLSVLNELIGATWYAGSNKETNEVVIKVIPVIANPEEPPYWVGQPANED</sequence>
<dbReference type="Proteomes" id="UP001385951">
    <property type="component" value="Unassembled WGS sequence"/>
</dbReference>